<comment type="caution">
    <text evidence="3">The sequence shown here is derived from an EMBL/GenBank/DDBJ whole genome shotgun (WGS) entry which is preliminary data.</text>
</comment>
<dbReference type="AlphaFoldDB" id="A0A7J0HEZ9"/>
<name>A0A7J0HEZ9_9ERIC</name>
<evidence type="ECO:0000313" key="4">
    <source>
        <dbReference type="Proteomes" id="UP000585474"/>
    </source>
</evidence>
<dbReference type="EMBL" id="BJWL01000029">
    <property type="protein sequence ID" value="GFZ21618.1"/>
    <property type="molecule type" value="Genomic_DNA"/>
</dbReference>
<proteinExistence type="predicted"/>
<sequence length="128" mass="14740">MGYLLAALSQGNLIGLLRKLKFVCHFGHPTRIEVLNILEMTCSLSSVDRSNTRNGNGYGYATCLKLWFVFEGIDEGSLNWALDRAFSYYREKPKEWSDVVRKIMEIDNSWSNTAGKYIDVYNSIRMKQ</sequence>
<dbReference type="OrthoDB" id="2018403at2759"/>
<dbReference type="GO" id="GO:0009011">
    <property type="term" value="F:alpha-1,4-glucan glucosyltransferase (ADP-glucose donor) activity"/>
    <property type="evidence" value="ECO:0007669"/>
    <property type="project" value="UniProtKB-EC"/>
</dbReference>
<keyword evidence="4" id="KW-1185">Reference proteome</keyword>
<dbReference type="PANTHER" id="PTHR46083">
    <property type="match status" value="1"/>
</dbReference>
<evidence type="ECO:0000256" key="2">
    <source>
        <dbReference type="ARBA" id="ARBA00012588"/>
    </source>
</evidence>
<protein>
    <recommendedName>
        <fullName evidence="2">starch synthase</fullName>
        <ecNumber evidence="2">2.4.1.21</ecNumber>
    </recommendedName>
</protein>
<evidence type="ECO:0000256" key="1">
    <source>
        <dbReference type="ARBA" id="ARBA00001478"/>
    </source>
</evidence>
<accession>A0A7J0HEZ9</accession>
<evidence type="ECO:0000313" key="3">
    <source>
        <dbReference type="EMBL" id="GFZ21618.1"/>
    </source>
</evidence>
<gene>
    <name evidence="3" type="ORF">Acr_29g0007800</name>
</gene>
<dbReference type="PANTHER" id="PTHR46083:SF1">
    <property type="entry name" value="GLYCOGEN SYNTHASE 2-RELATED"/>
    <property type="match status" value="1"/>
</dbReference>
<comment type="catalytic activity">
    <reaction evidence="1">
        <text>[(1-&gt;4)-alpha-D-glucosyl](n) + ADP-alpha-D-glucose = [(1-&gt;4)-alpha-D-glucosyl](n+1) + ADP + H(+)</text>
        <dbReference type="Rhea" id="RHEA:18189"/>
        <dbReference type="Rhea" id="RHEA-COMP:9584"/>
        <dbReference type="Rhea" id="RHEA-COMP:9587"/>
        <dbReference type="ChEBI" id="CHEBI:15378"/>
        <dbReference type="ChEBI" id="CHEBI:15444"/>
        <dbReference type="ChEBI" id="CHEBI:57498"/>
        <dbReference type="ChEBI" id="CHEBI:456216"/>
        <dbReference type="EC" id="2.4.1.21"/>
    </reaction>
</comment>
<dbReference type="SUPFAM" id="SSF53756">
    <property type="entry name" value="UDP-Glycosyltransferase/glycogen phosphorylase"/>
    <property type="match status" value="1"/>
</dbReference>
<dbReference type="Gene3D" id="3.40.50.2000">
    <property type="entry name" value="Glycogen Phosphorylase B"/>
    <property type="match status" value="2"/>
</dbReference>
<dbReference type="EC" id="2.4.1.21" evidence="2"/>
<organism evidence="3 4">
    <name type="scientific">Actinidia rufa</name>
    <dbReference type="NCBI Taxonomy" id="165716"/>
    <lineage>
        <taxon>Eukaryota</taxon>
        <taxon>Viridiplantae</taxon>
        <taxon>Streptophyta</taxon>
        <taxon>Embryophyta</taxon>
        <taxon>Tracheophyta</taxon>
        <taxon>Spermatophyta</taxon>
        <taxon>Magnoliopsida</taxon>
        <taxon>eudicotyledons</taxon>
        <taxon>Gunneridae</taxon>
        <taxon>Pentapetalae</taxon>
        <taxon>asterids</taxon>
        <taxon>Ericales</taxon>
        <taxon>Actinidiaceae</taxon>
        <taxon>Actinidia</taxon>
    </lineage>
</organism>
<dbReference type="Proteomes" id="UP000585474">
    <property type="component" value="Unassembled WGS sequence"/>
</dbReference>
<reference evidence="3 4" key="1">
    <citation type="submission" date="2019-07" db="EMBL/GenBank/DDBJ databases">
        <title>De Novo Assembly of kiwifruit Actinidia rufa.</title>
        <authorList>
            <person name="Sugita-Konishi S."/>
            <person name="Sato K."/>
            <person name="Mori E."/>
            <person name="Abe Y."/>
            <person name="Kisaki G."/>
            <person name="Hamano K."/>
            <person name="Suezawa K."/>
            <person name="Otani M."/>
            <person name="Fukuda T."/>
            <person name="Manabe T."/>
            <person name="Gomi K."/>
            <person name="Tabuchi M."/>
            <person name="Akimitsu K."/>
            <person name="Kataoka I."/>
        </authorList>
    </citation>
    <scope>NUCLEOTIDE SEQUENCE [LARGE SCALE GENOMIC DNA]</scope>
    <source>
        <strain evidence="4">cv. Fuchu</strain>
    </source>
</reference>